<evidence type="ECO:0000256" key="5">
    <source>
        <dbReference type="ARBA" id="ARBA00022801"/>
    </source>
</evidence>
<sequence length="204" mass="22367">MCRANKTILVTGFSPFPGSPVNPTEMLMHRLPKRLGRKHRGVSFVFEVLPTTWAGREMETARLRRSVKPDAIIHFGVDGTRRTINIETRAVNQAVRVRPDAVGVSPRQPELQANGERSRSSTLPARALLEAARSSGAPVRLSNNAGTYLCNATLWDSIGSGIPSIFIHVPTLPKGKIDTRPSLPCLEDAAVRILQETARRLQSS</sequence>
<dbReference type="CDD" id="cd00501">
    <property type="entry name" value="Peptidase_C15"/>
    <property type="match status" value="1"/>
</dbReference>
<keyword evidence="6" id="KW-0788">Thiol protease</keyword>
<dbReference type="PANTHER" id="PTHR23402">
    <property type="entry name" value="PROTEASE FAMILY C15 PYROGLUTAMYL-PEPTIDASE I-RELATED"/>
    <property type="match status" value="1"/>
</dbReference>
<accession>A0ABY8FBF5</accession>
<evidence type="ECO:0000256" key="1">
    <source>
        <dbReference type="ARBA" id="ARBA00006641"/>
    </source>
</evidence>
<evidence type="ECO:0000313" key="11">
    <source>
        <dbReference type="Proteomes" id="UP001209803"/>
    </source>
</evidence>
<proteinExistence type="inferred from homology"/>
<evidence type="ECO:0000256" key="6">
    <source>
        <dbReference type="ARBA" id="ARBA00022807"/>
    </source>
</evidence>
<evidence type="ECO:0000256" key="8">
    <source>
        <dbReference type="ARBA" id="ARBA00031559"/>
    </source>
</evidence>
<gene>
    <name evidence="10" type="ORF">K1718_12280</name>
</gene>
<protein>
    <recommendedName>
        <fullName evidence="2">Pyrrolidone-carboxylate peptidase</fullName>
    </recommendedName>
    <alternativeName>
        <fullName evidence="7">5-oxoprolyl-peptidase</fullName>
    </alternativeName>
    <alternativeName>
        <fullName evidence="8">Pyroglutamyl-peptidase I</fullName>
    </alternativeName>
</protein>
<evidence type="ECO:0000256" key="9">
    <source>
        <dbReference type="SAM" id="MobiDB-lite"/>
    </source>
</evidence>
<comment type="similarity">
    <text evidence="1">Belongs to the peptidase C15 family.</text>
</comment>
<dbReference type="PRINTS" id="PR00706">
    <property type="entry name" value="PYROGLUPTASE"/>
</dbReference>
<feature type="region of interest" description="Disordered" evidence="9">
    <location>
        <begin position="102"/>
        <end position="122"/>
    </location>
</feature>
<dbReference type="PANTHER" id="PTHR23402:SF1">
    <property type="entry name" value="PYROGLUTAMYL-PEPTIDASE I"/>
    <property type="match status" value="1"/>
</dbReference>
<dbReference type="PIRSF" id="PIRSF015592">
    <property type="entry name" value="Prld-crbxl_pptds"/>
    <property type="match status" value="1"/>
</dbReference>
<evidence type="ECO:0000256" key="3">
    <source>
        <dbReference type="ARBA" id="ARBA00022490"/>
    </source>
</evidence>
<keyword evidence="11" id="KW-1185">Reference proteome</keyword>
<dbReference type="InterPro" id="IPR016125">
    <property type="entry name" value="Peptidase_C15-like"/>
</dbReference>
<evidence type="ECO:0000256" key="2">
    <source>
        <dbReference type="ARBA" id="ARBA00019191"/>
    </source>
</evidence>
<keyword evidence="4" id="KW-0645">Protease</keyword>
<keyword evidence="5" id="KW-0378">Hydrolase</keyword>
<organism evidence="10 11">
    <name type="scientific">Roseibium porphyridii</name>
    <dbReference type="NCBI Taxonomy" id="2866279"/>
    <lineage>
        <taxon>Bacteria</taxon>
        <taxon>Pseudomonadati</taxon>
        <taxon>Pseudomonadota</taxon>
        <taxon>Alphaproteobacteria</taxon>
        <taxon>Hyphomicrobiales</taxon>
        <taxon>Stappiaceae</taxon>
        <taxon>Roseibium</taxon>
    </lineage>
</organism>
<dbReference type="InterPro" id="IPR000816">
    <property type="entry name" value="Peptidase_C15"/>
</dbReference>
<dbReference type="EMBL" id="CP120863">
    <property type="protein sequence ID" value="WFE92104.1"/>
    <property type="molecule type" value="Genomic_DNA"/>
</dbReference>
<evidence type="ECO:0000256" key="4">
    <source>
        <dbReference type="ARBA" id="ARBA00022670"/>
    </source>
</evidence>
<keyword evidence="3" id="KW-0963">Cytoplasm</keyword>
<dbReference type="Gene3D" id="3.40.630.20">
    <property type="entry name" value="Peptidase C15, pyroglutamyl peptidase I-like"/>
    <property type="match status" value="1"/>
</dbReference>
<name>A0ABY8FBF5_9HYPH</name>
<evidence type="ECO:0000313" key="10">
    <source>
        <dbReference type="EMBL" id="WFE92104.1"/>
    </source>
</evidence>
<dbReference type="InterPro" id="IPR036440">
    <property type="entry name" value="Peptidase_C15-like_sf"/>
</dbReference>
<dbReference type="Proteomes" id="UP001209803">
    <property type="component" value="Chromosome"/>
</dbReference>
<reference evidence="10 11" key="1">
    <citation type="submission" date="2023-03" db="EMBL/GenBank/DDBJ databases">
        <title>Roseibium porphyridii sp. nov. and Roseibium rhodosorbium sp. nov. isolated from marine algae, Porphyridium cruentum and Rhodosorus marinus, respectively.</title>
        <authorList>
            <person name="Lee M.W."/>
            <person name="Choi B.J."/>
            <person name="Lee J.K."/>
            <person name="Choi D.G."/>
            <person name="Baek J.H."/>
            <person name="Bayburt H."/>
            <person name="Kim J.M."/>
            <person name="Han D.M."/>
            <person name="Kim K.H."/>
            <person name="Jeon C.O."/>
        </authorList>
    </citation>
    <scope>NUCLEOTIDE SEQUENCE [LARGE SCALE GENOMIC DNA]</scope>
    <source>
        <strain evidence="10 11">KMA01</strain>
    </source>
</reference>
<dbReference type="RefSeq" id="WP_265684605.1">
    <property type="nucleotide sequence ID" value="NZ_CP120863.1"/>
</dbReference>
<evidence type="ECO:0000256" key="7">
    <source>
        <dbReference type="ARBA" id="ARBA00030836"/>
    </source>
</evidence>
<dbReference type="SUPFAM" id="SSF53182">
    <property type="entry name" value="Pyrrolidone carboxyl peptidase (pyroglutamate aminopeptidase)"/>
    <property type="match status" value="1"/>
</dbReference>
<dbReference type="Pfam" id="PF01470">
    <property type="entry name" value="Peptidase_C15"/>
    <property type="match status" value="1"/>
</dbReference>